<keyword evidence="1" id="KW-1133">Transmembrane helix</keyword>
<evidence type="ECO:0000313" key="2">
    <source>
        <dbReference type="EMBL" id="MWG33728.1"/>
    </source>
</evidence>
<dbReference type="AlphaFoldDB" id="A0A6B0GQ03"/>
<reference evidence="2 3" key="1">
    <citation type="submission" date="2019-12" db="EMBL/GenBank/DDBJ databases">
        <title>Halocatena pleomorpha gen. nov. sp. nov., an extremely halophilic archaeon of family Halobacteriaceae isolated from saltpan soil.</title>
        <authorList>
            <person name="Pal Y."/>
            <person name="Verma A."/>
            <person name="Krishnamurthi S."/>
            <person name="Kumar P."/>
        </authorList>
    </citation>
    <scope>NUCLEOTIDE SEQUENCE [LARGE SCALE GENOMIC DNA]</scope>
    <source>
        <strain evidence="2 3">JCM 16495</strain>
    </source>
</reference>
<organism evidence="2 3">
    <name type="scientific">Halomarina oriensis</name>
    <dbReference type="NCBI Taxonomy" id="671145"/>
    <lineage>
        <taxon>Archaea</taxon>
        <taxon>Methanobacteriati</taxon>
        <taxon>Methanobacteriota</taxon>
        <taxon>Stenosarchaea group</taxon>
        <taxon>Halobacteria</taxon>
        <taxon>Halobacteriales</taxon>
        <taxon>Natronomonadaceae</taxon>
        <taxon>Halomarina</taxon>
    </lineage>
</organism>
<dbReference type="Proteomes" id="UP000451471">
    <property type="component" value="Unassembled WGS sequence"/>
</dbReference>
<keyword evidence="1" id="KW-0812">Transmembrane</keyword>
<protein>
    <submittedName>
        <fullName evidence="2">Uncharacterized protein</fullName>
    </submittedName>
</protein>
<sequence length="141" mass="15164">MRTPLLVVAILAFVLSLPLAGQVYHTSQTTNDLRLAGTAQPNLSAAPANTAITPLASLSADTHDRLLDAMGEPQSWESPAPSSTYTELDFVEHDGAYYQVIYRSTDSSFVEFFVGPLLGFSGFISLGLLALLAAYRKLAQE</sequence>
<evidence type="ECO:0000256" key="1">
    <source>
        <dbReference type="SAM" id="Phobius"/>
    </source>
</evidence>
<evidence type="ECO:0000313" key="3">
    <source>
        <dbReference type="Proteomes" id="UP000451471"/>
    </source>
</evidence>
<feature type="transmembrane region" description="Helical" evidence="1">
    <location>
        <begin position="112"/>
        <end position="135"/>
    </location>
</feature>
<name>A0A6B0GQ03_9EURY</name>
<accession>A0A6B0GQ03</accession>
<comment type="caution">
    <text evidence="2">The sequence shown here is derived from an EMBL/GenBank/DDBJ whole genome shotgun (WGS) entry which is preliminary data.</text>
</comment>
<proteinExistence type="predicted"/>
<keyword evidence="3" id="KW-1185">Reference proteome</keyword>
<keyword evidence="1" id="KW-0472">Membrane</keyword>
<gene>
    <name evidence="2" type="ORF">GQS65_04335</name>
</gene>
<dbReference type="RefSeq" id="WP_158203455.1">
    <property type="nucleotide sequence ID" value="NZ_WSZK01000010.1"/>
</dbReference>
<dbReference type="EMBL" id="WSZK01000010">
    <property type="protein sequence ID" value="MWG33728.1"/>
    <property type="molecule type" value="Genomic_DNA"/>
</dbReference>